<accession>A0A0K1LN20</accession>
<reference evidence="1 2" key="1">
    <citation type="journal article" date="2015" name="Genome Announc.">
        <title>Complete Genome Sequence of Caulobacter crescentus Siphophage Seuss.</title>
        <authorList>
            <person name="Sloan J.M."/>
            <person name="Keene J.L."/>
            <person name="Cahill J.L."/>
            <person name="Rasche E.S."/>
            <person name="Kuty Everett G.F."/>
        </authorList>
    </citation>
    <scope>NUCLEOTIDE SEQUENCE [LARGE SCALE GENOMIC DNA]</scope>
</reference>
<evidence type="ECO:0000313" key="2">
    <source>
        <dbReference type="Proteomes" id="UP000221339"/>
    </source>
</evidence>
<dbReference type="Proteomes" id="UP000221339">
    <property type="component" value="Segment"/>
</dbReference>
<dbReference type="EMBL" id="KT001914">
    <property type="protein sequence ID" value="AKU43530.1"/>
    <property type="molecule type" value="Genomic_DNA"/>
</dbReference>
<name>A0A0K1LN20_9CAUD</name>
<evidence type="ECO:0000313" key="1">
    <source>
        <dbReference type="EMBL" id="AKU43530.1"/>
    </source>
</evidence>
<sequence>MTSGDLWIARLSGGLRLVLKVISLIFQKFHRGVFRTVDPNVLISITKKGCTPSCWTPLSPLSGLFLVIPARLISG</sequence>
<gene>
    <name evidence="1" type="ORF">CPT_Seuss4</name>
</gene>
<proteinExistence type="predicted"/>
<protein>
    <submittedName>
        <fullName evidence="1">Uncharacterized protein</fullName>
    </submittedName>
</protein>
<keyword evidence="2" id="KW-1185">Reference proteome</keyword>
<organism evidence="1 2">
    <name type="scientific">Caulobacter phage Seuss</name>
    <dbReference type="NCBI Taxonomy" id="1675601"/>
    <lineage>
        <taxon>Viruses</taxon>
        <taxon>Duplodnaviria</taxon>
        <taxon>Heunggongvirae</taxon>
        <taxon>Uroviricota</taxon>
        <taxon>Caudoviricetes</taxon>
        <taxon>Seussvirus</taxon>
        <taxon>Seussvirus seuss</taxon>
    </lineage>
</organism>